<dbReference type="PANTHER" id="PTHR48474:SF1">
    <property type="entry name" value="DUF1985 DOMAIN-CONTAINING PROTEIN"/>
    <property type="match status" value="1"/>
</dbReference>
<comment type="caution">
    <text evidence="3">The sequence shown here is derived from an EMBL/GenBank/DDBJ whole genome shotgun (WGS) entry which is preliminary data.</text>
</comment>
<feature type="non-terminal residue" evidence="3">
    <location>
        <position position="577"/>
    </location>
</feature>
<dbReference type="EMBL" id="JACXVP010000008">
    <property type="protein sequence ID" value="KAG5592404.1"/>
    <property type="molecule type" value="Genomic_DNA"/>
</dbReference>
<accession>A0A9J5XZ27</accession>
<evidence type="ECO:0000256" key="1">
    <source>
        <dbReference type="SAM" id="MobiDB-lite"/>
    </source>
</evidence>
<dbReference type="InterPro" id="IPR015410">
    <property type="entry name" value="DUF1985"/>
</dbReference>
<feature type="domain" description="DUF1985" evidence="2">
    <location>
        <begin position="167"/>
        <end position="301"/>
    </location>
</feature>
<dbReference type="Pfam" id="PF09331">
    <property type="entry name" value="DUF1985"/>
    <property type="match status" value="1"/>
</dbReference>
<dbReference type="PANTHER" id="PTHR48474">
    <property type="entry name" value="DUF1985 DOMAIN-CONTAINING PROTEIN"/>
    <property type="match status" value="1"/>
</dbReference>
<keyword evidence="4" id="KW-1185">Reference proteome</keyword>
<name>A0A9J5XZ27_SOLCO</name>
<feature type="region of interest" description="Disordered" evidence="1">
    <location>
        <begin position="392"/>
        <end position="435"/>
    </location>
</feature>
<evidence type="ECO:0000313" key="4">
    <source>
        <dbReference type="Proteomes" id="UP000824120"/>
    </source>
</evidence>
<dbReference type="Proteomes" id="UP000824120">
    <property type="component" value="Chromosome 8"/>
</dbReference>
<protein>
    <recommendedName>
        <fullName evidence="2">DUF1985 domain-containing protein</fullName>
    </recommendedName>
</protein>
<reference evidence="3 4" key="1">
    <citation type="submission" date="2020-09" db="EMBL/GenBank/DDBJ databases">
        <title>De no assembly of potato wild relative species, Solanum commersonii.</title>
        <authorList>
            <person name="Cho K."/>
        </authorList>
    </citation>
    <scope>NUCLEOTIDE SEQUENCE [LARGE SCALE GENOMIC DNA]</scope>
    <source>
        <strain evidence="3">LZ3.2</strain>
        <tissue evidence="3">Leaf</tissue>
    </source>
</reference>
<feature type="non-terminal residue" evidence="3">
    <location>
        <position position="1"/>
    </location>
</feature>
<feature type="region of interest" description="Disordered" evidence="1">
    <location>
        <begin position="547"/>
        <end position="577"/>
    </location>
</feature>
<evidence type="ECO:0000313" key="3">
    <source>
        <dbReference type="EMBL" id="KAG5592404.1"/>
    </source>
</evidence>
<proteinExistence type="predicted"/>
<organism evidence="3 4">
    <name type="scientific">Solanum commersonii</name>
    <name type="common">Commerson's wild potato</name>
    <name type="synonym">Commerson's nightshade</name>
    <dbReference type="NCBI Taxonomy" id="4109"/>
    <lineage>
        <taxon>Eukaryota</taxon>
        <taxon>Viridiplantae</taxon>
        <taxon>Streptophyta</taxon>
        <taxon>Embryophyta</taxon>
        <taxon>Tracheophyta</taxon>
        <taxon>Spermatophyta</taxon>
        <taxon>Magnoliopsida</taxon>
        <taxon>eudicotyledons</taxon>
        <taxon>Gunneridae</taxon>
        <taxon>Pentapetalae</taxon>
        <taxon>asterids</taxon>
        <taxon>lamiids</taxon>
        <taxon>Solanales</taxon>
        <taxon>Solanaceae</taxon>
        <taxon>Solanoideae</taxon>
        <taxon>Solaneae</taxon>
        <taxon>Solanum</taxon>
    </lineage>
</organism>
<dbReference type="AlphaFoldDB" id="A0A9J5XZ27"/>
<evidence type="ECO:0000259" key="2">
    <source>
        <dbReference type="Pfam" id="PF09331"/>
    </source>
</evidence>
<sequence>VLDFGESISLYTMNNSIKITRGIPHNIQNFGEFPSFDLCITQGLLENVGSVARMAQESSSKKKRDLWFETPDDQGKDRSDEVLLCGDEEVLNYFETIFTSEFYVKDQPTKAPHIQCVFNNGIKAYLIRNLHEHVYNVFRESTCFGNYMQMHGCCAREQIHRCCMALELNCSSRRAFVMRVNGSTLRFTLREFALISGLNYVSEEKNFIFDTTEPNRLMEQYFQGVKLIRKIDIMESFEGKVWGDNDQDGLKFSILFFIQTVIFSGERVTKKVPRLHFDLVESGTYSQFSWGKKSFYLLMKSLSKKMDSGKQFYRIGGMPIVIQVWLYECSSSIDFQVAQKVDDHIPRLLNWQTAKEISRYKKLMKIIFSDVNNKYSDSSDDELDEVISHCKDSDDDFQEHPPQTVKVKRKGKVGFSPSPVKKRSKKQLTDGSNQVAQNLEPRVVVKLPVKKDIVSKKVPKKPKVKQEFVDIRKLINDNFKTVLTAINSKQNEPEVRHSDDPIVPPNLNDEERYRSPYTSIPKVISNQVQVVQFDKLESGNLETINIPDVGDTKSVVPQTINNPDGIGSKSDDHDVRQ</sequence>
<gene>
    <name evidence="3" type="ORF">H5410_042918</name>
</gene>
<dbReference type="OrthoDB" id="1194650at2759"/>